<reference evidence="1" key="1">
    <citation type="submission" date="2022-06" db="EMBL/GenBank/DDBJ databases">
        <title>Complete genome sequence of Streptomyces nigrescens HEK616.</title>
        <authorList>
            <person name="Asamizu S."/>
            <person name="Onaka H."/>
        </authorList>
    </citation>
    <scope>NUCLEOTIDE SEQUENCE</scope>
    <source>
        <strain evidence="1">HEK616</strain>
    </source>
</reference>
<sequence>MDFTITAEEEALVIRVAAQLRAGHSPTDDSLAEELGDEVRPRMQALLQKGWFIVDAEGSLTLSRMAQAALSSRRDVGGV</sequence>
<evidence type="ECO:0000313" key="2">
    <source>
        <dbReference type="Proteomes" id="UP001059597"/>
    </source>
</evidence>
<keyword evidence="2" id="KW-1185">Reference proteome</keyword>
<dbReference type="Proteomes" id="UP001059597">
    <property type="component" value="Chromosome"/>
</dbReference>
<dbReference type="RefSeq" id="WP_261954270.1">
    <property type="nucleotide sequence ID" value="NZ_AP026073.1"/>
</dbReference>
<accession>A0ABM7ZVZ9</accession>
<organism evidence="1 2">
    <name type="scientific">Streptomyces nigrescens</name>
    <dbReference type="NCBI Taxonomy" id="1920"/>
    <lineage>
        <taxon>Bacteria</taxon>
        <taxon>Bacillati</taxon>
        <taxon>Actinomycetota</taxon>
        <taxon>Actinomycetes</taxon>
        <taxon>Kitasatosporales</taxon>
        <taxon>Streptomycetaceae</taxon>
        <taxon>Streptomyces</taxon>
    </lineage>
</organism>
<gene>
    <name evidence="1" type="ORF">HEK616_40270</name>
</gene>
<protein>
    <submittedName>
        <fullName evidence="1">Uncharacterized protein</fullName>
    </submittedName>
</protein>
<name>A0ABM7ZVZ9_STRNI</name>
<evidence type="ECO:0000313" key="1">
    <source>
        <dbReference type="EMBL" id="BDM70540.1"/>
    </source>
</evidence>
<proteinExistence type="predicted"/>
<dbReference type="EMBL" id="AP026073">
    <property type="protein sequence ID" value="BDM70540.1"/>
    <property type="molecule type" value="Genomic_DNA"/>
</dbReference>